<feature type="transmembrane region" description="Helical" evidence="4">
    <location>
        <begin position="388"/>
        <end position="409"/>
    </location>
</feature>
<dbReference type="Gene3D" id="2.40.260.10">
    <property type="entry name" value="Sortase"/>
    <property type="match status" value="1"/>
</dbReference>
<organism evidence="5 6">
    <name type="scientific">Bifidobacterium adolescentis JCM 15918</name>
    <dbReference type="NCBI Taxonomy" id="1437612"/>
    <lineage>
        <taxon>Bacteria</taxon>
        <taxon>Bacillati</taxon>
        <taxon>Actinomycetota</taxon>
        <taxon>Actinomycetes</taxon>
        <taxon>Bifidobacteriales</taxon>
        <taxon>Bifidobacteriaceae</taxon>
        <taxon>Bifidobacterium</taxon>
    </lineage>
</organism>
<reference evidence="5 6" key="1">
    <citation type="submission" date="2014-03" db="EMBL/GenBank/DDBJ databases">
        <title>Genomics of Bifidobacteria.</title>
        <authorList>
            <person name="Ventura M."/>
            <person name="Milani C."/>
            <person name="Lugli G.A."/>
        </authorList>
    </citation>
    <scope>NUCLEOTIDE SEQUENCE [LARGE SCALE GENOMIC DNA]</scope>
    <source>
        <strain evidence="6">JCM 15918</strain>
    </source>
</reference>
<evidence type="ECO:0000256" key="3">
    <source>
        <dbReference type="SAM" id="MobiDB-lite"/>
    </source>
</evidence>
<dbReference type="InterPro" id="IPR023365">
    <property type="entry name" value="Sortase_dom-sf"/>
</dbReference>
<protein>
    <submittedName>
        <fullName evidence="5">Sortase</fullName>
    </submittedName>
</protein>
<dbReference type="CDD" id="cd05827">
    <property type="entry name" value="Sortase_C"/>
    <property type="match status" value="1"/>
</dbReference>
<keyword evidence="4" id="KW-1133">Transmembrane helix</keyword>
<dbReference type="AlphaFoldDB" id="A0A087DHH7"/>
<evidence type="ECO:0000256" key="4">
    <source>
        <dbReference type="SAM" id="Phobius"/>
    </source>
</evidence>
<dbReference type="GO" id="GO:0016787">
    <property type="term" value="F:hydrolase activity"/>
    <property type="evidence" value="ECO:0007669"/>
    <property type="project" value="UniProtKB-KW"/>
</dbReference>
<dbReference type="InterPro" id="IPR005754">
    <property type="entry name" value="Sortase"/>
</dbReference>
<comment type="caution">
    <text evidence="5">The sequence shown here is derived from an EMBL/GenBank/DDBJ whole genome shotgun (WGS) entry which is preliminary data.</text>
</comment>
<dbReference type="NCBIfam" id="TIGR01076">
    <property type="entry name" value="sortase_fam"/>
    <property type="match status" value="1"/>
</dbReference>
<evidence type="ECO:0000313" key="6">
    <source>
        <dbReference type="Proteomes" id="UP000029091"/>
    </source>
</evidence>
<evidence type="ECO:0000313" key="5">
    <source>
        <dbReference type="EMBL" id="KFI94977.1"/>
    </source>
</evidence>
<dbReference type="Pfam" id="PF04203">
    <property type="entry name" value="Sortase"/>
    <property type="match status" value="1"/>
</dbReference>
<dbReference type="Proteomes" id="UP000029091">
    <property type="component" value="Unassembled WGS sequence"/>
</dbReference>
<feature type="active site" description="Acyl-thioester intermediate" evidence="2">
    <location>
        <position position="351"/>
    </location>
</feature>
<gene>
    <name evidence="5" type="ORF">BSTER_1586</name>
</gene>
<keyword evidence="4" id="KW-0812">Transmembrane</keyword>
<keyword evidence="1" id="KW-0378">Hydrolase</keyword>
<dbReference type="EMBL" id="JGZQ01000013">
    <property type="protein sequence ID" value="KFI94977.1"/>
    <property type="molecule type" value="Genomic_DNA"/>
</dbReference>
<keyword evidence="4" id="KW-0472">Membrane</keyword>
<evidence type="ECO:0000256" key="2">
    <source>
        <dbReference type="PIRSR" id="PIRSR605754-1"/>
    </source>
</evidence>
<feature type="compositionally biased region" description="Low complexity" evidence="3">
    <location>
        <begin position="199"/>
        <end position="221"/>
    </location>
</feature>
<feature type="active site" description="Proton donor/acceptor" evidence="2">
    <location>
        <position position="289"/>
    </location>
</feature>
<name>A0A087DHH7_BIFAD</name>
<dbReference type="SUPFAM" id="SSF63817">
    <property type="entry name" value="Sortase"/>
    <property type="match status" value="1"/>
</dbReference>
<accession>A0A087DHH7</accession>
<evidence type="ECO:0000256" key="1">
    <source>
        <dbReference type="ARBA" id="ARBA00022801"/>
    </source>
</evidence>
<dbReference type="RefSeq" id="WP_033499961.1">
    <property type="nucleotide sequence ID" value="NZ_JGZQ01000013.1"/>
</dbReference>
<feature type="region of interest" description="Disordered" evidence="3">
    <location>
        <begin position="191"/>
        <end position="221"/>
    </location>
</feature>
<dbReference type="NCBIfam" id="NF033745">
    <property type="entry name" value="class_C_sortase"/>
    <property type="match status" value="1"/>
</dbReference>
<dbReference type="InterPro" id="IPR042002">
    <property type="entry name" value="Sortase_C"/>
</dbReference>
<proteinExistence type="predicted"/>
<feature type="transmembrane region" description="Helical" evidence="4">
    <location>
        <begin position="116"/>
        <end position="139"/>
    </location>
</feature>
<sequence>MFWSASRLMSKPVRLLARRTDSYVHAHTVLRSPMRLFGAVAGASADSYDAGDDNDGIGNGAGVGSDAGAAADSGHAGTVAFAGTSAGTFAGTPSFYEAIDIADVVRARRLRRIRFILVRCVSVLLIVGAVVVASLPFAMQAHSARRLAETSDSAARTVAGWPYPMAMEELERARAYNRRLAVEGQPVLGEAADPFTTRPAGTAGDADTADDSAPSGGAGLSAADTDANYQGLLDSGAGIMGTVLVPKIGVELPIRHGTSEPVLVVGAGHLYGTSLPVGGTGSHTVVTGHRGLVKSLMFTRLDELHDGDFMYIKVMDETLGYEVDRISVIEPDDVSRLKIVPGEDRLTLMTCTPYGINTHRLLVSGHRVAIPLPAPDPADVRDERATELGVLAMTIVCTMGGMLLCCMVVRSMRPRHRIMRHASAWPRKG</sequence>